<comment type="caution">
    <text evidence="5">The sequence shown here is derived from an EMBL/GenBank/DDBJ whole genome shotgun (WGS) entry which is preliminary data.</text>
</comment>
<dbReference type="OrthoDB" id="9792929at2"/>
<proteinExistence type="predicted"/>
<accession>A0A151Y349</accession>
<dbReference type="RefSeq" id="WP_067667840.1">
    <property type="nucleotide sequence ID" value="NZ_CBCSIK010000009.1"/>
</dbReference>
<evidence type="ECO:0000259" key="4">
    <source>
        <dbReference type="PROSITE" id="PS51186"/>
    </source>
</evidence>
<reference evidence="5 6" key="1">
    <citation type="submission" date="2016-03" db="EMBL/GenBank/DDBJ databases">
        <title>Acinetobacter genomospecies 28 strain ANC 4149.</title>
        <authorList>
            <person name="Radolfova-Krizova L."/>
            <person name="Nemec A."/>
        </authorList>
    </citation>
    <scope>NUCLEOTIDE SEQUENCE [LARGE SCALE GENOMIC DNA]</scope>
    <source>
        <strain evidence="5 6">ANC 4149</strain>
    </source>
</reference>
<dbReference type="Pfam" id="PF00583">
    <property type="entry name" value="Acetyltransf_1"/>
    <property type="match status" value="1"/>
</dbReference>
<dbReference type="InterPro" id="IPR050832">
    <property type="entry name" value="Bact_Acetyltransf"/>
</dbReference>
<dbReference type="PANTHER" id="PTHR43877">
    <property type="entry name" value="AMINOALKYLPHOSPHONATE N-ACETYLTRANSFERASE-RELATED-RELATED"/>
    <property type="match status" value="1"/>
</dbReference>
<dbReference type="SUPFAM" id="SSF55729">
    <property type="entry name" value="Acyl-CoA N-acyltransferases (Nat)"/>
    <property type="match status" value="1"/>
</dbReference>
<dbReference type="STRING" id="1806892.AZH43_09780"/>
<sequence length="147" mass="17333">MIVRRAAEQDLTQLAVLFDEYRQFYGASSNLDLSYQFLKQRFDNQQSVFFIHIKDDVFTGFVLLYLGFSSVACSTFYILDDVYVTPVYRRQGSAKQLIDTAILFARHENALRITLETQKNNYQSHQLYETMGFVKDDEFQTYHCFLK</sequence>
<keyword evidence="3" id="KW-0472">Membrane</keyword>
<dbReference type="InterPro" id="IPR000182">
    <property type="entry name" value="GNAT_dom"/>
</dbReference>
<feature type="domain" description="N-acetyltransferase" evidence="4">
    <location>
        <begin position="1"/>
        <end position="147"/>
    </location>
</feature>
<name>A0A151Y349_9GAMM</name>
<keyword evidence="3" id="KW-1133">Transmembrane helix</keyword>
<gene>
    <name evidence="5" type="ORF">AZH43_09780</name>
</gene>
<evidence type="ECO:0000256" key="3">
    <source>
        <dbReference type="SAM" id="Phobius"/>
    </source>
</evidence>
<dbReference type="PROSITE" id="PS51186">
    <property type="entry name" value="GNAT"/>
    <property type="match status" value="1"/>
</dbReference>
<evidence type="ECO:0000313" key="6">
    <source>
        <dbReference type="Proteomes" id="UP000076276"/>
    </source>
</evidence>
<keyword evidence="2" id="KW-0012">Acyltransferase</keyword>
<dbReference type="Gene3D" id="3.40.630.30">
    <property type="match status" value="1"/>
</dbReference>
<keyword evidence="1 5" id="KW-0808">Transferase</keyword>
<feature type="transmembrane region" description="Helical" evidence="3">
    <location>
        <begin position="57"/>
        <end position="79"/>
    </location>
</feature>
<dbReference type="CDD" id="cd04301">
    <property type="entry name" value="NAT_SF"/>
    <property type="match status" value="1"/>
</dbReference>
<dbReference type="GO" id="GO:0016747">
    <property type="term" value="F:acyltransferase activity, transferring groups other than amino-acyl groups"/>
    <property type="evidence" value="ECO:0007669"/>
    <property type="project" value="InterPro"/>
</dbReference>
<dbReference type="EMBL" id="LUAW01000015">
    <property type="protein sequence ID" value="KYQ72455.1"/>
    <property type="molecule type" value="Genomic_DNA"/>
</dbReference>
<dbReference type="Proteomes" id="UP000076276">
    <property type="component" value="Unassembled WGS sequence"/>
</dbReference>
<keyword evidence="6" id="KW-1185">Reference proteome</keyword>
<dbReference type="AlphaFoldDB" id="A0A151Y349"/>
<evidence type="ECO:0000256" key="2">
    <source>
        <dbReference type="ARBA" id="ARBA00023315"/>
    </source>
</evidence>
<dbReference type="PANTHER" id="PTHR43877:SF2">
    <property type="entry name" value="AMINOALKYLPHOSPHONATE N-ACETYLTRANSFERASE-RELATED"/>
    <property type="match status" value="1"/>
</dbReference>
<evidence type="ECO:0000313" key="5">
    <source>
        <dbReference type="EMBL" id="KYQ72455.1"/>
    </source>
</evidence>
<organism evidence="5 6">
    <name type="scientific">Acinetobacter pragensis</name>
    <dbReference type="NCBI Taxonomy" id="1806892"/>
    <lineage>
        <taxon>Bacteria</taxon>
        <taxon>Pseudomonadati</taxon>
        <taxon>Pseudomonadota</taxon>
        <taxon>Gammaproteobacteria</taxon>
        <taxon>Moraxellales</taxon>
        <taxon>Moraxellaceae</taxon>
        <taxon>Acinetobacter</taxon>
    </lineage>
</organism>
<evidence type="ECO:0000256" key="1">
    <source>
        <dbReference type="ARBA" id="ARBA00022679"/>
    </source>
</evidence>
<dbReference type="InterPro" id="IPR016181">
    <property type="entry name" value="Acyl_CoA_acyltransferase"/>
</dbReference>
<protein>
    <submittedName>
        <fullName evidence="5">Acetyltransferase</fullName>
    </submittedName>
</protein>
<keyword evidence="3" id="KW-0812">Transmembrane</keyword>